<accession>A0A067NGY0</accession>
<dbReference type="InParanoid" id="A0A067NGY0"/>
<proteinExistence type="predicted"/>
<dbReference type="OrthoDB" id="10496683at2759"/>
<organism evidence="1 2">
    <name type="scientific">Pleurotus ostreatus (strain PC15)</name>
    <name type="common">Oyster mushroom</name>
    <dbReference type="NCBI Taxonomy" id="1137138"/>
    <lineage>
        <taxon>Eukaryota</taxon>
        <taxon>Fungi</taxon>
        <taxon>Dikarya</taxon>
        <taxon>Basidiomycota</taxon>
        <taxon>Agaricomycotina</taxon>
        <taxon>Agaricomycetes</taxon>
        <taxon>Agaricomycetidae</taxon>
        <taxon>Agaricales</taxon>
        <taxon>Pleurotineae</taxon>
        <taxon>Pleurotaceae</taxon>
        <taxon>Pleurotus</taxon>
    </lineage>
</organism>
<gene>
    <name evidence="1" type="ORF">PLEOSDRAFT_162946</name>
</gene>
<sequence length="338" mass="38117">MYADDRDMEQLSGIKEKCPQALHWKLRRPRTIIGDIIIEYANDRYERNDVLVPWDDITEMAEQAEYDRQGQAHIDFKNTFSFGTSTSWFEKQIYLSSWSMRVILEFPNSGECFRCIQHEIPRLQGTSVTNQRDDIERTIIDDMYEAVDPLVSDYCHAEIAAIDRGLSDAEFRDEFAELETQLIRHRGSSPDKNDARPCFLILHLEFMGRARLNDRPSFLGAVHWNATDAPLAFPCSNPFQYLSNLHLSFPSTASADRSGRSSSPPHSGPLTITFSEQGFLFLDGTNTVSAGNGLTTNIANRTVVVNYIGAVMGDYFGIVNGGNVGGTNNTNHVHSYSR</sequence>
<dbReference type="HOGENOM" id="CLU_053897_0_0_1"/>
<evidence type="ECO:0000313" key="1">
    <source>
        <dbReference type="EMBL" id="KDQ23026.1"/>
    </source>
</evidence>
<dbReference type="Proteomes" id="UP000027073">
    <property type="component" value="Unassembled WGS sequence"/>
</dbReference>
<reference evidence="2" key="1">
    <citation type="journal article" date="2014" name="Proc. Natl. Acad. Sci. U.S.A.">
        <title>Extensive sampling of basidiomycete genomes demonstrates inadequacy of the white-rot/brown-rot paradigm for wood decay fungi.</title>
        <authorList>
            <person name="Riley R."/>
            <person name="Salamov A.A."/>
            <person name="Brown D.W."/>
            <person name="Nagy L.G."/>
            <person name="Floudas D."/>
            <person name="Held B.W."/>
            <person name="Levasseur A."/>
            <person name="Lombard V."/>
            <person name="Morin E."/>
            <person name="Otillar R."/>
            <person name="Lindquist E.A."/>
            <person name="Sun H."/>
            <person name="LaButti K.M."/>
            <person name="Schmutz J."/>
            <person name="Jabbour D."/>
            <person name="Luo H."/>
            <person name="Baker S.E."/>
            <person name="Pisabarro A.G."/>
            <person name="Walton J.D."/>
            <person name="Blanchette R.A."/>
            <person name="Henrissat B."/>
            <person name="Martin F."/>
            <person name="Cullen D."/>
            <person name="Hibbett D.S."/>
            <person name="Grigoriev I.V."/>
        </authorList>
    </citation>
    <scope>NUCLEOTIDE SEQUENCE [LARGE SCALE GENOMIC DNA]</scope>
    <source>
        <strain evidence="2">PC15</strain>
    </source>
</reference>
<name>A0A067NGY0_PLEO1</name>
<dbReference type="AlphaFoldDB" id="A0A067NGY0"/>
<dbReference type="VEuPathDB" id="FungiDB:PLEOSDRAFT_162946"/>
<evidence type="ECO:0000313" key="2">
    <source>
        <dbReference type="Proteomes" id="UP000027073"/>
    </source>
</evidence>
<protein>
    <submittedName>
        <fullName evidence="1">Uncharacterized protein</fullName>
    </submittedName>
</protein>
<dbReference type="EMBL" id="KL198013">
    <property type="protein sequence ID" value="KDQ23026.1"/>
    <property type="molecule type" value="Genomic_DNA"/>
</dbReference>